<reference evidence="1 2" key="1">
    <citation type="submission" date="2023-08" db="EMBL/GenBank/DDBJ databases">
        <authorList>
            <person name="Du S."/>
            <person name="Wu Z."/>
            <person name="Wu Y."/>
            <person name="Yang M."/>
            <person name="Shao J."/>
            <person name="Liu H."/>
            <person name="Zhao Y."/>
            <person name="Zhang Z."/>
        </authorList>
    </citation>
    <scope>NUCLEOTIDE SEQUENCE [LARGE SCALE GENOMIC DNA]</scope>
</reference>
<name>A0AAX4G2P1_9CAUD</name>
<protein>
    <submittedName>
        <fullName evidence="1">Uncharacterized protein</fullName>
    </submittedName>
</protein>
<dbReference type="Proteomes" id="UP001301519">
    <property type="component" value="Segment"/>
</dbReference>
<evidence type="ECO:0000313" key="1">
    <source>
        <dbReference type="EMBL" id="WOZ55738.1"/>
    </source>
</evidence>
<keyword evidence="2" id="KW-1185">Reference proteome</keyword>
<evidence type="ECO:0000313" key="2">
    <source>
        <dbReference type="Proteomes" id="UP001301519"/>
    </source>
</evidence>
<proteinExistence type="predicted"/>
<gene>
    <name evidence="1" type="ORF">HTVC041P_gp4</name>
</gene>
<organism evidence="1 2">
    <name type="scientific">Pelagibacter phage HTVC041P</name>
    <dbReference type="NCBI Taxonomy" id="3072833"/>
    <lineage>
        <taxon>Viruses</taxon>
        <taxon>Duplodnaviria</taxon>
        <taxon>Heunggongvirae</taxon>
        <taxon>Uroviricota</taxon>
        <taxon>Caudoviricetes</taxon>
        <taxon>Autographivirales</taxon>
        <taxon>Autographivirales incertae sedis</taxon>
        <taxon>Aequorvirus</taxon>
        <taxon>Aequorvirus HTVC041P</taxon>
    </lineage>
</organism>
<accession>A0AAX4G2P1</accession>
<dbReference type="EMBL" id="OR420753">
    <property type="protein sequence ID" value="WOZ55738.1"/>
    <property type="molecule type" value="Genomic_DNA"/>
</dbReference>
<sequence length="129" mass="15259">MFKDKIIMMLAFTYCNVWHKLRCRTFRRIDDFNYHVFTIGKIPNSKFYMKKTEVNNDFEKTVSVKIGNVCVRYSIDKTIKHGDVLHADIKPDWIIKRAVNSDITEPHHNAKIINIKKEQRDVTARNSNS</sequence>